<evidence type="ECO:0000313" key="14">
    <source>
        <dbReference type="Proteomes" id="UP000235786"/>
    </source>
</evidence>
<dbReference type="PANTHER" id="PTHR12980:SF0">
    <property type="entry name" value="CYTOCHROME B-C1 COMPLEX SUBUNIT 9"/>
    <property type="match status" value="1"/>
</dbReference>
<evidence type="ECO:0000313" key="13">
    <source>
        <dbReference type="EMBL" id="PMD31286.1"/>
    </source>
</evidence>
<gene>
    <name evidence="13" type="ORF">L207DRAFT_194316</name>
</gene>
<dbReference type="GO" id="GO:0005743">
    <property type="term" value="C:mitochondrial inner membrane"/>
    <property type="evidence" value="ECO:0007669"/>
    <property type="project" value="UniProtKB-SubCell"/>
</dbReference>
<evidence type="ECO:0000256" key="2">
    <source>
        <dbReference type="ARBA" id="ARBA00007856"/>
    </source>
</evidence>
<dbReference type="STRING" id="1149755.A0A2J6QYD9"/>
<evidence type="ECO:0000256" key="3">
    <source>
        <dbReference type="ARBA" id="ARBA00022448"/>
    </source>
</evidence>
<dbReference type="EMBL" id="KZ613963">
    <property type="protein sequence ID" value="PMD31286.1"/>
    <property type="molecule type" value="Genomic_DNA"/>
</dbReference>
<dbReference type="FunFam" id="1.20.5.260:FF:000001">
    <property type="entry name" value="Cytochrome b-c1 complex subunit 9"/>
    <property type="match status" value="1"/>
</dbReference>
<keyword evidence="4" id="KW-0679">Respiratory chain</keyword>
<name>A0A2J6QYD9_HYAVF</name>
<dbReference type="OrthoDB" id="44067at2759"/>
<dbReference type="InterPro" id="IPR036656">
    <property type="entry name" value="QCR9_sf"/>
</dbReference>
<dbReference type="AlphaFoldDB" id="A0A2J6QYD9"/>
<feature type="transmembrane region" description="Helical" evidence="12">
    <location>
        <begin position="17"/>
        <end position="37"/>
    </location>
</feature>
<keyword evidence="5 12" id="KW-0812">Transmembrane</keyword>
<proteinExistence type="inferred from homology"/>
<evidence type="ECO:0000256" key="8">
    <source>
        <dbReference type="ARBA" id="ARBA00022989"/>
    </source>
</evidence>
<evidence type="ECO:0000256" key="12">
    <source>
        <dbReference type="SAM" id="Phobius"/>
    </source>
</evidence>
<keyword evidence="9" id="KW-0496">Mitochondrion</keyword>
<dbReference type="GO" id="GO:0006122">
    <property type="term" value="P:mitochondrial electron transport, ubiquinol to cytochrome c"/>
    <property type="evidence" value="ECO:0007669"/>
    <property type="project" value="InterPro"/>
</dbReference>
<evidence type="ECO:0000256" key="4">
    <source>
        <dbReference type="ARBA" id="ARBA00022660"/>
    </source>
</evidence>
<keyword evidence="8 12" id="KW-1133">Transmembrane helix</keyword>
<keyword evidence="10 12" id="KW-0472">Membrane</keyword>
<organism evidence="13 14">
    <name type="scientific">Hyaloscypha variabilis (strain UAMH 11265 / GT02V1 / F)</name>
    <name type="common">Meliniomyces variabilis</name>
    <dbReference type="NCBI Taxonomy" id="1149755"/>
    <lineage>
        <taxon>Eukaryota</taxon>
        <taxon>Fungi</taxon>
        <taxon>Dikarya</taxon>
        <taxon>Ascomycota</taxon>
        <taxon>Pezizomycotina</taxon>
        <taxon>Leotiomycetes</taxon>
        <taxon>Helotiales</taxon>
        <taxon>Hyaloscyphaceae</taxon>
        <taxon>Hyaloscypha</taxon>
        <taxon>Hyaloscypha variabilis</taxon>
    </lineage>
</organism>
<keyword evidence="7" id="KW-0249">Electron transport</keyword>
<dbReference type="PANTHER" id="PTHR12980">
    <property type="entry name" value="UBIQUINOL-CYTOCHROME C REDUCTASE COMPLEX, SUBUNIT X"/>
    <property type="match status" value="1"/>
</dbReference>
<keyword evidence="3" id="KW-0813">Transport</keyword>
<evidence type="ECO:0000256" key="11">
    <source>
        <dbReference type="ARBA" id="ARBA00044247"/>
    </source>
</evidence>
<evidence type="ECO:0000256" key="10">
    <source>
        <dbReference type="ARBA" id="ARBA00023136"/>
    </source>
</evidence>
<comment type="similarity">
    <text evidence="2">Belongs to the UQCR10/QCR9 family.</text>
</comment>
<dbReference type="Proteomes" id="UP000235786">
    <property type="component" value="Unassembled WGS sequence"/>
</dbReference>
<dbReference type="Pfam" id="PF05365">
    <property type="entry name" value="UCR_UQCRX_QCR9"/>
    <property type="match status" value="1"/>
</dbReference>
<sequence length="97" mass="11053">MASAARPLYNFLFRRNYVFLGAIFAGAFGFEIAYDTVTDKIWDSINKGVCVIQMSLLRIWTNANDSDNGRIFGRDISRMRAETTMNRGLDFEGREGK</sequence>
<keyword evidence="14" id="KW-1185">Reference proteome</keyword>
<accession>A0A2J6QYD9</accession>
<dbReference type="GO" id="GO:0045275">
    <property type="term" value="C:respiratory chain complex III"/>
    <property type="evidence" value="ECO:0007669"/>
    <property type="project" value="InterPro"/>
</dbReference>
<evidence type="ECO:0000256" key="5">
    <source>
        <dbReference type="ARBA" id="ARBA00022692"/>
    </source>
</evidence>
<dbReference type="Gene3D" id="1.20.5.260">
    <property type="entry name" value="Cytochrome b-c1 complex subunit 9"/>
    <property type="match status" value="1"/>
</dbReference>
<dbReference type="InterPro" id="IPR008027">
    <property type="entry name" value="QCR9"/>
</dbReference>
<evidence type="ECO:0000256" key="6">
    <source>
        <dbReference type="ARBA" id="ARBA00022792"/>
    </source>
</evidence>
<evidence type="ECO:0000256" key="7">
    <source>
        <dbReference type="ARBA" id="ARBA00022982"/>
    </source>
</evidence>
<reference evidence="13 14" key="1">
    <citation type="submission" date="2016-04" db="EMBL/GenBank/DDBJ databases">
        <title>A degradative enzymes factory behind the ericoid mycorrhizal symbiosis.</title>
        <authorList>
            <consortium name="DOE Joint Genome Institute"/>
            <person name="Martino E."/>
            <person name="Morin E."/>
            <person name="Grelet G."/>
            <person name="Kuo A."/>
            <person name="Kohler A."/>
            <person name="Daghino S."/>
            <person name="Barry K."/>
            <person name="Choi C."/>
            <person name="Cichocki N."/>
            <person name="Clum A."/>
            <person name="Copeland A."/>
            <person name="Hainaut M."/>
            <person name="Haridas S."/>
            <person name="Labutti K."/>
            <person name="Lindquist E."/>
            <person name="Lipzen A."/>
            <person name="Khouja H.-R."/>
            <person name="Murat C."/>
            <person name="Ohm R."/>
            <person name="Olson A."/>
            <person name="Spatafora J."/>
            <person name="Veneault-Fourrey C."/>
            <person name="Henrissat B."/>
            <person name="Grigoriev I."/>
            <person name="Martin F."/>
            <person name="Perotto S."/>
        </authorList>
    </citation>
    <scope>NUCLEOTIDE SEQUENCE [LARGE SCALE GENOMIC DNA]</scope>
    <source>
        <strain evidence="13 14">F</strain>
    </source>
</reference>
<comment type="subcellular location">
    <subcellularLocation>
        <location evidence="1">Mitochondrion inner membrane</location>
        <topology evidence="1">Single-pass membrane protein</topology>
    </subcellularLocation>
</comment>
<dbReference type="SUPFAM" id="SSF81514">
    <property type="entry name" value="Subunit X (non-heme 7 kDa protein) of cytochrome bc1 complex (Ubiquinol-cytochrome c reductase)"/>
    <property type="match status" value="1"/>
</dbReference>
<protein>
    <recommendedName>
        <fullName evidence="11">Complex III subunit 9</fullName>
    </recommendedName>
</protein>
<evidence type="ECO:0000256" key="9">
    <source>
        <dbReference type="ARBA" id="ARBA00023128"/>
    </source>
</evidence>
<keyword evidence="6" id="KW-0999">Mitochondrion inner membrane</keyword>
<evidence type="ECO:0000256" key="1">
    <source>
        <dbReference type="ARBA" id="ARBA00004434"/>
    </source>
</evidence>